<dbReference type="InterPro" id="IPR001763">
    <property type="entry name" value="Rhodanese-like_dom"/>
</dbReference>
<sequence>MRRVAALAALMLSLSACSSNSPITSEEFSGDAVVIDVRTLEEYDAGHLDGALHLDWNSGEFASGIAELDKDEQYLLYCRSGNRAGQAKAHMEEQGFTDVVNLGSLEEAAEATGISIVK</sequence>
<dbReference type="RefSeq" id="WP_062612641.1">
    <property type="nucleotide sequence ID" value="NZ_CAUPHE010000015.1"/>
</dbReference>
<comment type="caution">
    <text evidence="1">The sequence shown here is derived from an EMBL/GenBank/DDBJ whole genome shotgun (WGS) entry which is preliminary data.</text>
</comment>
<dbReference type="PATRIC" id="fig|59561.3.peg.388"/>
<evidence type="ECO:0000313" key="1">
    <source>
        <dbReference type="EMBL" id="KTF05084.1"/>
    </source>
</evidence>
<dbReference type="InterPro" id="IPR036873">
    <property type="entry name" value="Rhodanese-like_dom_sf"/>
</dbReference>
<dbReference type="STRING" id="59561.AQZ59_00394"/>
<dbReference type="Pfam" id="PF00581">
    <property type="entry name" value="Rhodanese"/>
    <property type="match status" value="1"/>
</dbReference>
<evidence type="ECO:0000313" key="2">
    <source>
        <dbReference type="Proteomes" id="UP000054404"/>
    </source>
</evidence>
<dbReference type="Proteomes" id="UP000054404">
    <property type="component" value="Unassembled WGS sequence"/>
</dbReference>
<dbReference type="GO" id="GO:0004792">
    <property type="term" value="F:thiosulfate-cyanide sulfurtransferase activity"/>
    <property type="evidence" value="ECO:0007669"/>
    <property type="project" value="UniProtKB-EC"/>
</dbReference>
<keyword evidence="1" id="KW-0808">Transferase</keyword>
<dbReference type="SUPFAM" id="SSF52821">
    <property type="entry name" value="Rhodanese/Cell cycle control phosphatase"/>
    <property type="match status" value="1"/>
</dbReference>
<dbReference type="AlphaFoldDB" id="A0A0W1KNE2"/>
<protein>
    <submittedName>
        <fullName evidence="1">Thiosulfate sulfurtransferase PspE</fullName>
        <ecNumber evidence="1">2.8.1.1</ecNumber>
    </submittedName>
</protein>
<dbReference type="OrthoDB" id="9800872at2"/>
<dbReference type="EMBL" id="LNIZ01000001">
    <property type="protein sequence ID" value="KTF05084.1"/>
    <property type="molecule type" value="Genomic_DNA"/>
</dbReference>
<dbReference type="InterPro" id="IPR050229">
    <property type="entry name" value="GlpE_sulfurtransferase"/>
</dbReference>
<dbReference type="PROSITE" id="PS51257">
    <property type="entry name" value="PROKAR_LIPOPROTEIN"/>
    <property type="match status" value="1"/>
</dbReference>
<reference evidence="1 2" key="1">
    <citation type="submission" date="2015-11" db="EMBL/GenBank/DDBJ databases">
        <title>Draft Genome Sequence of the Type Strain Trueperella bernardiae LCDC 89-0504T, Isolated from Blood Culture.</title>
        <authorList>
            <person name="Bernier A.-M."/>
            <person name="Bernard K."/>
        </authorList>
    </citation>
    <scope>NUCLEOTIDE SEQUENCE [LARGE SCALE GENOMIC DNA]</scope>
    <source>
        <strain evidence="1 2">LCDC 89-0504</strain>
    </source>
</reference>
<dbReference type="PROSITE" id="PS50206">
    <property type="entry name" value="RHODANESE_3"/>
    <property type="match status" value="1"/>
</dbReference>
<dbReference type="Gene3D" id="3.40.250.10">
    <property type="entry name" value="Rhodanese-like domain"/>
    <property type="match status" value="1"/>
</dbReference>
<keyword evidence="2" id="KW-1185">Reference proteome</keyword>
<gene>
    <name evidence="1" type="primary">pspE</name>
    <name evidence="1" type="ORF">AQZ59_00394</name>
</gene>
<name>A0A0W1KNE2_9ACTO</name>
<dbReference type="EC" id="2.8.1.1" evidence="1"/>
<dbReference type="CDD" id="cd00158">
    <property type="entry name" value="RHOD"/>
    <property type="match status" value="1"/>
</dbReference>
<dbReference type="SMART" id="SM00450">
    <property type="entry name" value="RHOD"/>
    <property type="match status" value="1"/>
</dbReference>
<accession>A0A0W1KNE2</accession>
<proteinExistence type="predicted"/>
<dbReference type="PANTHER" id="PTHR43031:SF1">
    <property type="entry name" value="PYRIDINE NUCLEOTIDE-DISULPHIDE OXIDOREDUCTASE"/>
    <property type="match status" value="1"/>
</dbReference>
<dbReference type="PANTHER" id="PTHR43031">
    <property type="entry name" value="FAD-DEPENDENT OXIDOREDUCTASE"/>
    <property type="match status" value="1"/>
</dbReference>
<organism evidence="1 2">
    <name type="scientific">Trueperella bernardiae</name>
    <dbReference type="NCBI Taxonomy" id="59561"/>
    <lineage>
        <taxon>Bacteria</taxon>
        <taxon>Bacillati</taxon>
        <taxon>Actinomycetota</taxon>
        <taxon>Actinomycetes</taxon>
        <taxon>Actinomycetales</taxon>
        <taxon>Actinomycetaceae</taxon>
        <taxon>Trueperella</taxon>
    </lineage>
</organism>